<dbReference type="HOGENOM" id="CLU_2696143_0_0_6"/>
<evidence type="ECO:0000313" key="3">
    <source>
        <dbReference type="Proteomes" id="UP000013276"/>
    </source>
</evidence>
<feature type="transmembrane region" description="Helical" evidence="1">
    <location>
        <begin position="31"/>
        <end position="49"/>
    </location>
</feature>
<keyword evidence="1" id="KW-0472">Membrane</keyword>
<dbReference type="EMBL" id="APQC01000016">
    <property type="protein sequence ID" value="ENV79013.1"/>
    <property type="molecule type" value="Genomic_DNA"/>
</dbReference>
<proteinExistence type="predicted"/>
<comment type="caution">
    <text evidence="2">The sequence shown here is derived from an EMBL/GenBank/DDBJ whole genome shotgun (WGS) entry which is preliminary data.</text>
</comment>
<sequence length="73" mass="8326">MGTMIVYFIYCIIGAPIAFLISVILNHYYFLNLLTILISVFIVATPFYLSTSCMQRAFQIRGGKCIVSFPPFY</sequence>
<dbReference type="AlphaFoldDB" id="N9DEW5"/>
<feature type="transmembrane region" description="Helical" evidence="1">
    <location>
        <begin position="7"/>
        <end position="25"/>
    </location>
</feature>
<dbReference type="Proteomes" id="UP000013276">
    <property type="component" value="Unassembled WGS sequence"/>
</dbReference>
<keyword evidence="3" id="KW-1185">Reference proteome</keyword>
<reference evidence="2 3" key="1">
    <citation type="submission" date="2013-02" db="EMBL/GenBank/DDBJ databases">
        <title>The Genome Sequence of Acinetobacter ursingii NIPH ANC_3649.</title>
        <authorList>
            <consortium name="The Broad Institute Genome Sequencing Platform"/>
            <consortium name="The Broad Institute Genome Sequencing Center for Infectious Disease"/>
            <person name="Cerqueira G."/>
            <person name="Feldgarden M."/>
            <person name="Courvalin P."/>
            <person name="Perichon B."/>
            <person name="Grillot-Courvalin C."/>
            <person name="Clermont D."/>
            <person name="Rocha E."/>
            <person name="Yoon E.-J."/>
            <person name="Nemec A."/>
            <person name="Walker B."/>
            <person name="Young S.K."/>
            <person name="Zeng Q."/>
            <person name="Gargeya S."/>
            <person name="Fitzgerald M."/>
            <person name="Haas B."/>
            <person name="Abouelleil A."/>
            <person name="Alvarado L."/>
            <person name="Arachchi H.M."/>
            <person name="Berlin A.M."/>
            <person name="Chapman S.B."/>
            <person name="Dewar J."/>
            <person name="Goldberg J."/>
            <person name="Griggs A."/>
            <person name="Gujja S."/>
            <person name="Hansen M."/>
            <person name="Howarth C."/>
            <person name="Imamovic A."/>
            <person name="Larimer J."/>
            <person name="McCowan C."/>
            <person name="Murphy C."/>
            <person name="Neiman D."/>
            <person name="Pearson M."/>
            <person name="Priest M."/>
            <person name="Roberts A."/>
            <person name="Saif S."/>
            <person name="Shea T."/>
            <person name="Sisk P."/>
            <person name="Sykes S."/>
            <person name="Wortman J."/>
            <person name="Nusbaum C."/>
            <person name="Birren B."/>
        </authorList>
    </citation>
    <scope>NUCLEOTIDE SEQUENCE [LARGE SCALE GENOMIC DNA]</scope>
    <source>
        <strain evidence="2 3">ANC 3649</strain>
    </source>
</reference>
<name>N9DEW5_9GAMM</name>
<keyword evidence="1" id="KW-1133">Transmembrane helix</keyword>
<evidence type="ECO:0000313" key="2">
    <source>
        <dbReference type="EMBL" id="ENV79013.1"/>
    </source>
</evidence>
<evidence type="ECO:0000256" key="1">
    <source>
        <dbReference type="SAM" id="Phobius"/>
    </source>
</evidence>
<keyword evidence="1" id="KW-0812">Transmembrane</keyword>
<gene>
    <name evidence="2" type="ORF">F942_02435</name>
</gene>
<accession>N9DEW5</accession>
<protein>
    <submittedName>
        <fullName evidence="2">Uncharacterized protein</fullName>
    </submittedName>
</protein>
<organism evidence="2 3">
    <name type="scientific">Acinetobacter ursingii ANC 3649</name>
    <dbReference type="NCBI Taxonomy" id="1257043"/>
    <lineage>
        <taxon>Bacteria</taxon>
        <taxon>Pseudomonadati</taxon>
        <taxon>Pseudomonadota</taxon>
        <taxon>Gammaproteobacteria</taxon>
        <taxon>Moraxellales</taxon>
        <taxon>Moraxellaceae</taxon>
        <taxon>Acinetobacter</taxon>
    </lineage>
</organism>